<dbReference type="EMBL" id="LNQE01000677">
    <property type="protein sequence ID" value="KUG25463.1"/>
    <property type="molecule type" value="Genomic_DNA"/>
</dbReference>
<proteinExistence type="predicted"/>
<name>A0A0W8FX19_9ZZZZ</name>
<reference evidence="1" key="1">
    <citation type="journal article" date="2015" name="Proc. Natl. Acad. Sci. U.S.A.">
        <title>Networks of energetic and metabolic interactions define dynamics in microbial communities.</title>
        <authorList>
            <person name="Embree M."/>
            <person name="Liu J.K."/>
            <person name="Al-Bassam M.M."/>
            <person name="Zengler K."/>
        </authorList>
    </citation>
    <scope>NUCLEOTIDE SEQUENCE</scope>
</reference>
<organism evidence="1">
    <name type="scientific">hydrocarbon metagenome</name>
    <dbReference type="NCBI Taxonomy" id="938273"/>
    <lineage>
        <taxon>unclassified sequences</taxon>
        <taxon>metagenomes</taxon>
        <taxon>ecological metagenomes</taxon>
    </lineage>
</organism>
<protein>
    <submittedName>
        <fullName evidence="1">Uncharacterized protein</fullName>
    </submittedName>
</protein>
<comment type="caution">
    <text evidence="1">The sequence shown here is derived from an EMBL/GenBank/DDBJ whole genome shotgun (WGS) entry which is preliminary data.</text>
</comment>
<accession>A0A0W8FX19</accession>
<evidence type="ECO:0000313" key="1">
    <source>
        <dbReference type="EMBL" id="KUG25463.1"/>
    </source>
</evidence>
<gene>
    <name evidence="1" type="ORF">ASZ90_004698</name>
</gene>
<dbReference type="AlphaFoldDB" id="A0A0W8FX19"/>
<sequence>MLIKSRLIRAKEYKLVIKKISRLKNSLQKRVGHGLMFVIYAM</sequence>